<evidence type="ECO:0000313" key="2">
    <source>
        <dbReference type="Proteomes" id="UP000284178"/>
    </source>
</evidence>
<evidence type="ECO:0000313" key="1">
    <source>
        <dbReference type="EMBL" id="RGR75516.1"/>
    </source>
</evidence>
<keyword evidence="2" id="KW-1185">Reference proteome</keyword>
<gene>
    <name evidence="1" type="ORF">DWY25_04580</name>
</gene>
<sequence>MSKVIKTEIDSKRISAQMDQRVRKGRMMLKSEIARDCSSYLPFENGYLEKSVNRSIGKDDPYLVWDIIYARFLYYGKLMLGVSSHSAWAKKYERKVATNTDLKYRKLRPQAGPYWFERRKPGRIQKWLKILETEVRKR</sequence>
<evidence type="ECO:0008006" key="3">
    <source>
        <dbReference type="Google" id="ProtNLM"/>
    </source>
</evidence>
<dbReference type="Proteomes" id="UP000284178">
    <property type="component" value="Unassembled WGS sequence"/>
</dbReference>
<dbReference type="Pfam" id="PF11114">
    <property type="entry name" value="Minor_capsid_2"/>
    <property type="match status" value="1"/>
</dbReference>
<protein>
    <recommendedName>
        <fullName evidence="3">Minor capsid protein</fullName>
    </recommendedName>
</protein>
<organism evidence="1 2">
    <name type="scientific">Holdemania filiformis</name>
    <dbReference type="NCBI Taxonomy" id="61171"/>
    <lineage>
        <taxon>Bacteria</taxon>
        <taxon>Bacillati</taxon>
        <taxon>Bacillota</taxon>
        <taxon>Erysipelotrichia</taxon>
        <taxon>Erysipelotrichales</taxon>
        <taxon>Erysipelotrichaceae</taxon>
        <taxon>Holdemania</taxon>
    </lineage>
</organism>
<dbReference type="EMBL" id="QRUP01000004">
    <property type="protein sequence ID" value="RGR75516.1"/>
    <property type="molecule type" value="Genomic_DNA"/>
</dbReference>
<dbReference type="AlphaFoldDB" id="A0A412G491"/>
<comment type="caution">
    <text evidence="1">The sequence shown here is derived from an EMBL/GenBank/DDBJ whole genome shotgun (WGS) entry which is preliminary data.</text>
</comment>
<dbReference type="InterPro" id="IPR021080">
    <property type="entry name" value="Minor_capsid_protein"/>
</dbReference>
<name>A0A412G491_9FIRM</name>
<dbReference type="GeneID" id="83014679"/>
<reference evidence="1 2" key="1">
    <citation type="submission" date="2018-08" db="EMBL/GenBank/DDBJ databases">
        <title>A genome reference for cultivated species of the human gut microbiota.</title>
        <authorList>
            <person name="Zou Y."/>
            <person name="Xue W."/>
            <person name="Luo G."/>
        </authorList>
    </citation>
    <scope>NUCLEOTIDE SEQUENCE [LARGE SCALE GENOMIC DNA]</scope>
    <source>
        <strain evidence="1 2">AF24-29</strain>
    </source>
</reference>
<accession>A0A412G491</accession>
<dbReference type="RefSeq" id="WP_117894250.1">
    <property type="nucleotide sequence ID" value="NZ_CABJCV010000004.1"/>
</dbReference>
<proteinExistence type="predicted"/>